<dbReference type="PANTHER" id="PTHR45663">
    <property type="entry name" value="GEO12009P1"/>
    <property type="match status" value="1"/>
</dbReference>
<dbReference type="CDD" id="cd02947">
    <property type="entry name" value="TRX_family"/>
    <property type="match status" value="1"/>
</dbReference>
<feature type="domain" description="Thioredoxin" evidence="1">
    <location>
        <begin position="36"/>
        <end position="144"/>
    </location>
</feature>
<evidence type="ECO:0000313" key="2">
    <source>
        <dbReference type="EMBL" id="MCC9642343.1"/>
    </source>
</evidence>
<protein>
    <submittedName>
        <fullName evidence="2">Thioredoxin family protein</fullName>
    </submittedName>
</protein>
<dbReference type="Proteomes" id="UP001430306">
    <property type="component" value="Unassembled WGS sequence"/>
</dbReference>
<organism evidence="2 3">
    <name type="scientific">Rhodopirellula halodulae</name>
    <dbReference type="NCBI Taxonomy" id="2894198"/>
    <lineage>
        <taxon>Bacteria</taxon>
        <taxon>Pseudomonadati</taxon>
        <taxon>Planctomycetota</taxon>
        <taxon>Planctomycetia</taxon>
        <taxon>Pirellulales</taxon>
        <taxon>Pirellulaceae</taxon>
        <taxon>Rhodopirellula</taxon>
    </lineage>
</organism>
<dbReference type="InterPro" id="IPR036249">
    <property type="entry name" value="Thioredoxin-like_sf"/>
</dbReference>
<dbReference type="EMBL" id="JAJKFW010000020">
    <property type="protein sequence ID" value="MCC9642343.1"/>
    <property type="molecule type" value="Genomic_DNA"/>
</dbReference>
<dbReference type="PROSITE" id="PS51352">
    <property type="entry name" value="THIOREDOXIN_2"/>
    <property type="match status" value="1"/>
</dbReference>
<evidence type="ECO:0000313" key="3">
    <source>
        <dbReference type="Proteomes" id="UP001430306"/>
    </source>
</evidence>
<dbReference type="RefSeq" id="WP_230273151.1">
    <property type="nucleotide sequence ID" value="NZ_JAJKFW010000020.1"/>
</dbReference>
<dbReference type="Pfam" id="PF00085">
    <property type="entry name" value="Thioredoxin"/>
    <property type="match status" value="1"/>
</dbReference>
<comment type="caution">
    <text evidence="2">The sequence shown here is derived from an EMBL/GenBank/DDBJ whole genome shotgun (WGS) entry which is preliminary data.</text>
</comment>
<dbReference type="InterPro" id="IPR013766">
    <property type="entry name" value="Thioredoxin_domain"/>
</dbReference>
<accession>A0ABS8NHP4</accession>
<name>A0ABS8NHP4_9BACT</name>
<dbReference type="SUPFAM" id="SSF52833">
    <property type="entry name" value="Thioredoxin-like"/>
    <property type="match status" value="1"/>
</dbReference>
<evidence type="ECO:0000259" key="1">
    <source>
        <dbReference type="PROSITE" id="PS51352"/>
    </source>
</evidence>
<dbReference type="PANTHER" id="PTHR45663:SF11">
    <property type="entry name" value="GEO12009P1"/>
    <property type="match status" value="1"/>
</dbReference>
<dbReference type="Gene3D" id="3.40.30.10">
    <property type="entry name" value="Glutaredoxin"/>
    <property type="match status" value="1"/>
</dbReference>
<keyword evidence="3" id="KW-1185">Reference proteome</keyword>
<sequence length="144" mass="15117">MTAFSSPASLIATSLAAGCIGVASLFLLGCNASDPQLPPPSVPAEAIQAAVGDAGPQELVLVKFGAPWCGPCRQVDKELASLEPTLPEDVRVVAIDVDEAPDVAAQFGIQSIPRMFLVRNGEVLADELGFHSESELRDWVADFQ</sequence>
<gene>
    <name evidence="2" type="ORF">LOC71_08655</name>
</gene>
<reference evidence="2" key="1">
    <citation type="submission" date="2021-11" db="EMBL/GenBank/DDBJ databases">
        <title>Genome sequence.</title>
        <authorList>
            <person name="Sun Q."/>
        </authorList>
    </citation>
    <scope>NUCLEOTIDE SEQUENCE</scope>
    <source>
        <strain evidence="2">JC740</strain>
    </source>
</reference>
<proteinExistence type="predicted"/>